<keyword evidence="2" id="KW-0539">Nucleus</keyword>
<dbReference type="AlphaFoldDB" id="A0A6A6CEK4"/>
<evidence type="ECO:0000259" key="4">
    <source>
        <dbReference type="PROSITE" id="PS50048"/>
    </source>
</evidence>
<dbReference type="RefSeq" id="XP_033665487.1">
    <property type="nucleotide sequence ID" value="XM_033807489.1"/>
</dbReference>
<dbReference type="Proteomes" id="UP000799537">
    <property type="component" value="Unassembled WGS sequence"/>
</dbReference>
<dbReference type="EMBL" id="ML993603">
    <property type="protein sequence ID" value="KAF2164598.1"/>
    <property type="molecule type" value="Genomic_DNA"/>
</dbReference>
<dbReference type="PROSITE" id="PS50048">
    <property type="entry name" value="ZN2_CY6_FUNGAL_2"/>
    <property type="match status" value="1"/>
</dbReference>
<dbReference type="OrthoDB" id="103819at2759"/>
<sequence length="719" mass="79884">MDDDSSAGNNSRRQPSAVSSLKACEECRTRKIRCDRNRPCAHCRAANLVCRDNTQPTEARARVTISKQYENKIDRIENRLANIERLLRNGASTSSSPADAHQTPSSVDSQGGSKKSRREIATAEYLDDESAAATPFAGFTSMQAETLAAKDALEQTVGSSPSITQDRQLNEALSSLRSIVGRLKGEGNGPGAVSAPSPAADASEDAGIPPWDQARVVLERAKPQPPAVFSMCLPCTPFETWVKKVEEVYDPRCDVSLAHRLVVYTGCVCLSGEYSALEKDQTAEWYDTLSKSFQRATLKAIGELPLAVSPTWDNMEAILAAATVCIDMCKPSLSWTLTSVAARLIQVLGYHRVSSLSQDEPRERNRKLLMFWMTYIMDRNTSLRVGRTPSIQDYDVDVPRPQPSRDIDAPLLHLLNFWIDVSRVQGKICWLYSPGALSQTLEERSRMVNELAIELNTAYEGRVKANDLILPLFTDPKAQFSTAEPMLEGDKIAHYTALTLVLQAIPATKLDQAPALEAARACLGVCRDLQRNYSSNEYLWAGYCHWVILHNPLTPFTVVFGNVITKHEAALDDLQLLEDYCISLQPARRISEGVEKFYQLCSVFYKVAEAYVRAKQQESRRRIPSSKAPIGSNQQWNQPLTGEFDEYLSALGFAPQQNLPPVSNDLNAMDTDMSAYLQQDWYTGNVSLYGLVEQDINNMGTWGFDMPTDTWTADGSYRG</sequence>
<evidence type="ECO:0000256" key="3">
    <source>
        <dbReference type="SAM" id="MobiDB-lite"/>
    </source>
</evidence>
<gene>
    <name evidence="5" type="ORF">M409DRAFT_24993</name>
</gene>
<evidence type="ECO:0000313" key="6">
    <source>
        <dbReference type="Proteomes" id="UP000799537"/>
    </source>
</evidence>
<dbReference type="Gene3D" id="4.10.240.10">
    <property type="entry name" value="Zn(2)-C6 fungal-type DNA-binding domain"/>
    <property type="match status" value="1"/>
</dbReference>
<dbReference type="PANTHER" id="PTHR46910:SF5">
    <property type="entry name" value="ZN(II)2CYS6 TRANSCRIPTION FACTOR (EUROFUNG)"/>
    <property type="match status" value="1"/>
</dbReference>
<dbReference type="PANTHER" id="PTHR46910">
    <property type="entry name" value="TRANSCRIPTION FACTOR PDR1"/>
    <property type="match status" value="1"/>
</dbReference>
<name>A0A6A6CEK4_ZASCE</name>
<keyword evidence="6" id="KW-1185">Reference proteome</keyword>
<dbReference type="SMART" id="SM00066">
    <property type="entry name" value="GAL4"/>
    <property type="match status" value="1"/>
</dbReference>
<feature type="compositionally biased region" description="Polar residues" evidence="3">
    <location>
        <begin position="90"/>
        <end position="113"/>
    </location>
</feature>
<dbReference type="Pfam" id="PF00172">
    <property type="entry name" value="Zn_clus"/>
    <property type="match status" value="1"/>
</dbReference>
<dbReference type="CDD" id="cd12148">
    <property type="entry name" value="fungal_TF_MHR"/>
    <property type="match status" value="1"/>
</dbReference>
<dbReference type="GeneID" id="54560761"/>
<dbReference type="CDD" id="cd00067">
    <property type="entry name" value="GAL4"/>
    <property type="match status" value="1"/>
</dbReference>
<feature type="region of interest" description="Disordered" evidence="3">
    <location>
        <begin position="1"/>
        <end position="20"/>
    </location>
</feature>
<protein>
    <recommendedName>
        <fullName evidence="4">Zn(2)-C6 fungal-type domain-containing protein</fullName>
    </recommendedName>
</protein>
<dbReference type="InterPro" id="IPR007219">
    <property type="entry name" value="XnlR_reg_dom"/>
</dbReference>
<dbReference type="GO" id="GO:0000981">
    <property type="term" value="F:DNA-binding transcription factor activity, RNA polymerase II-specific"/>
    <property type="evidence" value="ECO:0007669"/>
    <property type="project" value="InterPro"/>
</dbReference>
<dbReference type="GO" id="GO:0006351">
    <property type="term" value="P:DNA-templated transcription"/>
    <property type="evidence" value="ECO:0007669"/>
    <property type="project" value="InterPro"/>
</dbReference>
<feature type="compositionally biased region" description="Low complexity" evidence="3">
    <location>
        <begin position="191"/>
        <end position="207"/>
    </location>
</feature>
<reference evidence="5" key="1">
    <citation type="journal article" date="2020" name="Stud. Mycol.">
        <title>101 Dothideomycetes genomes: a test case for predicting lifestyles and emergence of pathogens.</title>
        <authorList>
            <person name="Haridas S."/>
            <person name="Albert R."/>
            <person name="Binder M."/>
            <person name="Bloem J."/>
            <person name="Labutti K."/>
            <person name="Salamov A."/>
            <person name="Andreopoulos B."/>
            <person name="Baker S."/>
            <person name="Barry K."/>
            <person name="Bills G."/>
            <person name="Bluhm B."/>
            <person name="Cannon C."/>
            <person name="Castanera R."/>
            <person name="Culley D."/>
            <person name="Daum C."/>
            <person name="Ezra D."/>
            <person name="Gonzalez J."/>
            <person name="Henrissat B."/>
            <person name="Kuo A."/>
            <person name="Liang C."/>
            <person name="Lipzen A."/>
            <person name="Lutzoni F."/>
            <person name="Magnuson J."/>
            <person name="Mondo S."/>
            <person name="Nolan M."/>
            <person name="Ohm R."/>
            <person name="Pangilinan J."/>
            <person name="Park H.-J."/>
            <person name="Ramirez L."/>
            <person name="Alfaro M."/>
            <person name="Sun H."/>
            <person name="Tritt A."/>
            <person name="Yoshinaga Y."/>
            <person name="Zwiers L.-H."/>
            <person name="Turgeon B."/>
            <person name="Goodwin S."/>
            <person name="Spatafora J."/>
            <person name="Crous P."/>
            <person name="Grigoriev I."/>
        </authorList>
    </citation>
    <scope>NUCLEOTIDE SEQUENCE</scope>
    <source>
        <strain evidence="5">ATCC 36951</strain>
    </source>
</reference>
<dbReference type="InterPro" id="IPR001138">
    <property type="entry name" value="Zn2Cys6_DnaBD"/>
</dbReference>
<dbReference type="Pfam" id="PF04082">
    <property type="entry name" value="Fungal_trans"/>
    <property type="match status" value="1"/>
</dbReference>
<dbReference type="SMART" id="SM00906">
    <property type="entry name" value="Fungal_trans"/>
    <property type="match status" value="1"/>
</dbReference>
<dbReference type="SUPFAM" id="SSF57701">
    <property type="entry name" value="Zn2/Cys6 DNA-binding domain"/>
    <property type="match status" value="1"/>
</dbReference>
<dbReference type="InterPro" id="IPR050987">
    <property type="entry name" value="AtrR-like"/>
</dbReference>
<evidence type="ECO:0000313" key="5">
    <source>
        <dbReference type="EMBL" id="KAF2164598.1"/>
    </source>
</evidence>
<evidence type="ECO:0000256" key="1">
    <source>
        <dbReference type="ARBA" id="ARBA00022723"/>
    </source>
</evidence>
<evidence type="ECO:0000256" key="2">
    <source>
        <dbReference type="ARBA" id="ARBA00023242"/>
    </source>
</evidence>
<keyword evidence="1" id="KW-0479">Metal-binding</keyword>
<feature type="compositionally biased region" description="Polar residues" evidence="3">
    <location>
        <begin position="1"/>
        <end position="19"/>
    </location>
</feature>
<organism evidence="5 6">
    <name type="scientific">Zasmidium cellare ATCC 36951</name>
    <dbReference type="NCBI Taxonomy" id="1080233"/>
    <lineage>
        <taxon>Eukaryota</taxon>
        <taxon>Fungi</taxon>
        <taxon>Dikarya</taxon>
        <taxon>Ascomycota</taxon>
        <taxon>Pezizomycotina</taxon>
        <taxon>Dothideomycetes</taxon>
        <taxon>Dothideomycetidae</taxon>
        <taxon>Mycosphaerellales</taxon>
        <taxon>Mycosphaerellaceae</taxon>
        <taxon>Zasmidium</taxon>
    </lineage>
</organism>
<dbReference type="GO" id="GO:0003677">
    <property type="term" value="F:DNA binding"/>
    <property type="evidence" value="ECO:0007669"/>
    <property type="project" value="InterPro"/>
</dbReference>
<dbReference type="GO" id="GO:0008270">
    <property type="term" value="F:zinc ion binding"/>
    <property type="evidence" value="ECO:0007669"/>
    <property type="project" value="InterPro"/>
</dbReference>
<feature type="domain" description="Zn(2)-C6 fungal-type" evidence="4">
    <location>
        <begin position="23"/>
        <end position="52"/>
    </location>
</feature>
<feature type="region of interest" description="Disordered" evidence="3">
    <location>
        <begin position="90"/>
        <end position="118"/>
    </location>
</feature>
<feature type="region of interest" description="Disordered" evidence="3">
    <location>
        <begin position="184"/>
        <end position="208"/>
    </location>
</feature>
<accession>A0A6A6CEK4</accession>
<dbReference type="InterPro" id="IPR036864">
    <property type="entry name" value="Zn2-C6_fun-type_DNA-bd_sf"/>
</dbReference>
<dbReference type="PROSITE" id="PS00463">
    <property type="entry name" value="ZN2_CY6_FUNGAL_1"/>
    <property type="match status" value="1"/>
</dbReference>
<proteinExistence type="predicted"/>